<dbReference type="Pfam" id="PF01370">
    <property type="entry name" value="Epimerase"/>
    <property type="match status" value="1"/>
</dbReference>
<name>A0A2S9XV91_9BACT</name>
<dbReference type="GO" id="GO:0004029">
    <property type="term" value="F:aldehyde dehydrogenase (NAD+) activity"/>
    <property type="evidence" value="ECO:0007669"/>
    <property type="project" value="TreeGrafter"/>
</dbReference>
<comment type="caution">
    <text evidence="2">The sequence shown here is derived from an EMBL/GenBank/DDBJ whole genome shotgun (WGS) entry which is preliminary data.</text>
</comment>
<proteinExistence type="predicted"/>
<keyword evidence="3" id="KW-1185">Reference proteome</keyword>
<sequence length="321" mass="34423">MNTPQQSDPAPLHTIFGAGQVGPKLADELLARGFRVRIVRRGAAGAPRPNLVWMSGDLTDPRFADEAAAGAAVVYNCVNPPDYARWHGVLEPLARGVRAAATRAGARLVVLDCLYMYGKPASSPFNEDTPMRPCSAKGELRAMLADELFEAHRRGEVEVSCGRAADFFGPGTPSSVALNPRAIERLRAGKAVEVFGDPDQPHGYSYTPDVARALAELGTRAEAVGKVFHLPLAWSGTTRALIERAAASLGMPGAVRTIPNWALTTAGVFSPMLRALREMVYQWEQPYVIDDRRFRTTFGVEATPIDEALAATLGDALAATG</sequence>
<dbReference type="InterPro" id="IPR036291">
    <property type="entry name" value="NAD(P)-bd_dom_sf"/>
</dbReference>
<dbReference type="PANTHER" id="PTHR48079">
    <property type="entry name" value="PROTEIN YEEZ"/>
    <property type="match status" value="1"/>
</dbReference>
<evidence type="ECO:0000313" key="3">
    <source>
        <dbReference type="Proteomes" id="UP000237968"/>
    </source>
</evidence>
<gene>
    <name evidence="2" type="ORF">ENSA5_35370</name>
</gene>
<dbReference type="SUPFAM" id="SSF51735">
    <property type="entry name" value="NAD(P)-binding Rossmann-fold domains"/>
    <property type="match status" value="1"/>
</dbReference>
<dbReference type="RefSeq" id="WP_106392883.1">
    <property type="nucleotide sequence ID" value="NZ_PVNK01000164.1"/>
</dbReference>
<dbReference type="AlphaFoldDB" id="A0A2S9XV91"/>
<evidence type="ECO:0000313" key="2">
    <source>
        <dbReference type="EMBL" id="PRP96763.1"/>
    </source>
</evidence>
<dbReference type="GO" id="GO:0005737">
    <property type="term" value="C:cytoplasm"/>
    <property type="evidence" value="ECO:0007669"/>
    <property type="project" value="TreeGrafter"/>
</dbReference>
<organism evidence="2 3">
    <name type="scientific">Enhygromyxa salina</name>
    <dbReference type="NCBI Taxonomy" id="215803"/>
    <lineage>
        <taxon>Bacteria</taxon>
        <taxon>Pseudomonadati</taxon>
        <taxon>Myxococcota</taxon>
        <taxon>Polyangia</taxon>
        <taxon>Nannocystales</taxon>
        <taxon>Nannocystaceae</taxon>
        <taxon>Enhygromyxa</taxon>
    </lineage>
</organism>
<protein>
    <submittedName>
        <fullName evidence="2">NAD dependent epimerase/dehydratase family protein</fullName>
    </submittedName>
</protein>
<reference evidence="2 3" key="1">
    <citation type="submission" date="2018-03" db="EMBL/GenBank/DDBJ databases">
        <title>Draft Genome Sequences of the Obligatory Marine Myxobacteria Enhygromyxa salina SWB005.</title>
        <authorList>
            <person name="Poehlein A."/>
            <person name="Moghaddam J.A."/>
            <person name="Harms H."/>
            <person name="Alanjari M."/>
            <person name="Koenig G.M."/>
            <person name="Daniel R."/>
            <person name="Schaeberle T.F."/>
        </authorList>
    </citation>
    <scope>NUCLEOTIDE SEQUENCE [LARGE SCALE GENOMIC DNA]</scope>
    <source>
        <strain evidence="2 3">SWB005</strain>
    </source>
</reference>
<dbReference type="PANTHER" id="PTHR48079:SF6">
    <property type="entry name" value="NAD(P)-BINDING DOMAIN-CONTAINING PROTEIN-RELATED"/>
    <property type="match status" value="1"/>
</dbReference>
<feature type="domain" description="NAD-dependent epimerase/dehydratase" evidence="1">
    <location>
        <begin position="17"/>
        <end position="223"/>
    </location>
</feature>
<dbReference type="Gene3D" id="3.40.50.720">
    <property type="entry name" value="NAD(P)-binding Rossmann-like Domain"/>
    <property type="match status" value="1"/>
</dbReference>
<dbReference type="InterPro" id="IPR001509">
    <property type="entry name" value="Epimerase_deHydtase"/>
</dbReference>
<dbReference type="EMBL" id="PVNK01000164">
    <property type="protein sequence ID" value="PRP96763.1"/>
    <property type="molecule type" value="Genomic_DNA"/>
</dbReference>
<accession>A0A2S9XV91</accession>
<evidence type="ECO:0000259" key="1">
    <source>
        <dbReference type="Pfam" id="PF01370"/>
    </source>
</evidence>
<dbReference type="OrthoDB" id="112777at2"/>
<dbReference type="InterPro" id="IPR051783">
    <property type="entry name" value="NAD(P)-dependent_oxidoreduct"/>
</dbReference>
<dbReference type="Proteomes" id="UP000237968">
    <property type="component" value="Unassembled WGS sequence"/>
</dbReference>